<dbReference type="InterPro" id="IPR020598">
    <property type="entry name" value="rRNA_Ade_methylase_Trfase_N"/>
</dbReference>
<keyword evidence="5 7" id="KW-0949">S-adenosyl-L-methionine</keyword>
<sequence length="287" mass="31015">MDLCNLKDIKALLARHGFHFSKSMGQNFLIESWVPQQIAEASGAGPGVGVIEIGPGIGPLTVQLAQRADKVAAVELDKSLLPILSETLADFPNAEVIPGDVMKLDLRALAESHLAGLTPMVCANLPYNITTPVITSFLEAGCFSAITVMIQREVARRICAAPGSSDYGAFSVFCQYYAETELLFDVPPECFLPAPKVTSAVVRLVPRKAPPQTLVDDKTFFRVVKAAFAQRRKTLLNSLNSSGGYSKDILRSVLAECGLEETIRGERLGIDAFAELAFRLQSNSKQS</sequence>
<dbReference type="InterPro" id="IPR001737">
    <property type="entry name" value="KsgA/Erm"/>
</dbReference>
<keyword evidence="11" id="KW-1185">Reference proteome</keyword>
<dbReference type="Pfam" id="PF00398">
    <property type="entry name" value="RrnaAD"/>
    <property type="match status" value="1"/>
</dbReference>
<comment type="subcellular location">
    <subcellularLocation>
        <location evidence="7">Cytoplasm</location>
    </subcellularLocation>
</comment>
<gene>
    <name evidence="7 10" type="primary">rsmA</name>
    <name evidence="7" type="synonym">ksgA</name>
    <name evidence="10" type="ORF">H8S34_07880</name>
</gene>
<keyword evidence="1 7" id="KW-0963">Cytoplasm</keyword>
<keyword evidence="4 7" id="KW-0808">Transferase</keyword>
<dbReference type="PROSITE" id="PS51689">
    <property type="entry name" value="SAM_RNA_A_N6_MT"/>
    <property type="match status" value="1"/>
</dbReference>
<dbReference type="EMBL" id="JACOPR010000004">
    <property type="protein sequence ID" value="MBC5730754.1"/>
    <property type="molecule type" value="Genomic_DNA"/>
</dbReference>
<evidence type="ECO:0000256" key="1">
    <source>
        <dbReference type="ARBA" id="ARBA00022490"/>
    </source>
</evidence>
<reference evidence="10 11" key="1">
    <citation type="submission" date="2020-08" db="EMBL/GenBank/DDBJ databases">
        <title>Genome public.</title>
        <authorList>
            <person name="Liu C."/>
            <person name="Sun Q."/>
        </authorList>
    </citation>
    <scope>NUCLEOTIDE SEQUENCE [LARGE SCALE GENOMIC DNA]</scope>
    <source>
        <strain evidence="10 11">New-38</strain>
    </source>
</reference>
<dbReference type="Proteomes" id="UP000660021">
    <property type="component" value="Unassembled WGS sequence"/>
</dbReference>
<dbReference type="GO" id="GO:0052908">
    <property type="term" value="F:16S rRNA (adenine(1518)-N(6)/adenine(1519)-N(6))-dimethyltransferase activity"/>
    <property type="evidence" value="ECO:0007669"/>
    <property type="project" value="UniProtKB-EC"/>
</dbReference>
<evidence type="ECO:0000256" key="6">
    <source>
        <dbReference type="ARBA" id="ARBA00022884"/>
    </source>
</evidence>
<evidence type="ECO:0000259" key="9">
    <source>
        <dbReference type="SMART" id="SM00650"/>
    </source>
</evidence>
<comment type="similarity">
    <text evidence="7">Belongs to the class I-like SAM-binding methyltransferase superfamily. rRNA adenine N(6)-methyltransferase family. RsmA subfamily.</text>
</comment>
<keyword evidence="2 7" id="KW-0698">rRNA processing</keyword>
<evidence type="ECO:0000256" key="4">
    <source>
        <dbReference type="ARBA" id="ARBA00022679"/>
    </source>
</evidence>
<comment type="catalytic activity">
    <reaction evidence="7">
        <text>adenosine(1518)/adenosine(1519) in 16S rRNA + 4 S-adenosyl-L-methionine = N(6)-dimethyladenosine(1518)/N(6)-dimethyladenosine(1519) in 16S rRNA + 4 S-adenosyl-L-homocysteine + 4 H(+)</text>
        <dbReference type="Rhea" id="RHEA:19609"/>
        <dbReference type="Rhea" id="RHEA-COMP:10232"/>
        <dbReference type="Rhea" id="RHEA-COMP:10233"/>
        <dbReference type="ChEBI" id="CHEBI:15378"/>
        <dbReference type="ChEBI" id="CHEBI:57856"/>
        <dbReference type="ChEBI" id="CHEBI:59789"/>
        <dbReference type="ChEBI" id="CHEBI:74411"/>
        <dbReference type="ChEBI" id="CHEBI:74493"/>
        <dbReference type="EC" id="2.1.1.182"/>
    </reaction>
</comment>
<feature type="binding site" evidence="7 8">
    <location>
        <position position="54"/>
    </location>
    <ligand>
        <name>S-adenosyl-L-methionine</name>
        <dbReference type="ChEBI" id="CHEBI:59789"/>
    </ligand>
</feature>
<dbReference type="SUPFAM" id="SSF53335">
    <property type="entry name" value="S-adenosyl-L-methionine-dependent methyltransferases"/>
    <property type="match status" value="1"/>
</dbReference>
<dbReference type="PROSITE" id="PS01131">
    <property type="entry name" value="RRNA_A_DIMETH"/>
    <property type="match status" value="1"/>
</dbReference>
<accession>A0ABR7HTA8</accession>
<feature type="binding site" evidence="7 8">
    <location>
        <position position="27"/>
    </location>
    <ligand>
        <name>S-adenosyl-L-methionine</name>
        <dbReference type="ChEBI" id="CHEBI:59789"/>
    </ligand>
</feature>
<dbReference type="NCBIfam" id="TIGR00755">
    <property type="entry name" value="ksgA"/>
    <property type="match status" value="1"/>
</dbReference>
<dbReference type="SMART" id="SM00650">
    <property type="entry name" value="rADc"/>
    <property type="match status" value="1"/>
</dbReference>
<feature type="binding site" evidence="7 8">
    <location>
        <position position="75"/>
    </location>
    <ligand>
        <name>S-adenosyl-L-methionine</name>
        <dbReference type="ChEBI" id="CHEBI:59789"/>
    </ligand>
</feature>
<evidence type="ECO:0000256" key="3">
    <source>
        <dbReference type="ARBA" id="ARBA00022603"/>
    </source>
</evidence>
<evidence type="ECO:0000256" key="2">
    <source>
        <dbReference type="ARBA" id="ARBA00022552"/>
    </source>
</evidence>
<dbReference type="InterPro" id="IPR023165">
    <property type="entry name" value="rRNA_Ade_diMease-like_C"/>
</dbReference>
<proteinExistence type="inferred from homology"/>
<feature type="binding site" evidence="7 8">
    <location>
        <position position="124"/>
    </location>
    <ligand>
        <name>S-adenosyl-L-methionine</name>
        <dbReference type="ChEBI" id="CHEBI:59789"/>
    </ligand>
</feature>
<dbReference type="HAMAP" id="MF_00607">
    <property type="entry name" value="16SrRNA_methyltr_A"/>
    <property type="match status" value="1"/>
</dbReference>
<dbReference type="Gene3D" id="3.40.50.150">
    <property type="entry name" value="Vaccinia Virus protein VP39"/>
    <property type="match status" value="1"/>
</dbReference>
<dbReference type="PANTHER" id="PTHR11727:SF7">
    <property type="entry name" value="DIMETHYLADENOSINE TRANSFERASE-RELATED"/>
    <property type="match status" value="1"/>
</dbReference>
<evidence type="ECO:0000256" key="8">
    <source>
        <dbReference type="PROSITE-ProRule" id="PRU01026"/>
    </source>
</evidence>
<comment type="caution">
    <text evidence="10">The sequence shown here is derived from an EMBL/GenBank/DDBJ whole genome shotgun (WGS) entry which is preliminary data.</text>
</comment>
<protein>
    <recommendedName>
        <fullName evidence="7">Ribosomal RNA small subunit methyltransferase A</fullName>
        <ecNumber evidence="7">2.1.1.182</ecNumber>
    </recommendedName>
    <alternativeName>
        <fullName evidence="7">16S rRNA (adenine(1518)-N(6)/adenine(1519)-N(6))-dimethyltransferase</fullName>
    </alternativeName>
    <alternativeName>
        <fullName evidence="7">16S rRNA dimethyladenosine transferase</fullName>
    </alternativeName>
    <alternativeName>
        <fullName evidence="7">16S rRNA dimethylase</fullName>
    </alternativeName>
    <alternativeName>
        <fullName evidence="7">S-adenosylmethionine-6-N', N'-adenosyl(rRNA) dimethyltransferase</fullName>
    </alternativeName>
</protein>
<evidence type="ECO:0000313" key="11">
    <source>
        <dbReference type="Proteomes" id="UP000660021"/>
    </source>
</evidence>
<name>A0ABR7HTA8_9FIRM</name>
<evidence type="ECO:0000256" key="5">
    <source>
        <dbReference type="ARBA" id="ARBA00022691"/>
    </source>
</evidence>
<comment type="function">
    <text evidence="7">Specifically dimethylates two adjacent adenosines (A1518 and A1519) in the loop of a conserved hairpin near the 3'-end of 16S rRNA in the 30S particle. May play a critical role in biogenesis of 30S subunits.</text>
</comment>
<dbReference type="PANTHER" id="PTHR11727">
    <property type="entry name" value="DIMETHYLADENOSINE TRANSFERASE"/>
    <property type="match status" value="1"/>
</dbReference>
<dbReference type="Gene3D" id="1.10.8.100">
    <property type="entry name" value="Ribosomal RNA adenine dimethylase-like, domain 2"/>
    <property type="match status" value="1"/>
</dbReference>
<feature type="binding site" evidence="7 8">
    <location>
        <position position="29"/>
    </location>
    <ligand>
        <name>S-adenosyl-L-methionine</name>
        <dbReference type="ChEBI" id="CHEBI:59789"/>
    </ligand>
</feature>
<organism evidence="10 11">
    <name type="scientific">Pseudoflavonifractor hominis</name>
    <dbReference type="NCBI Taxonomy" id="2763059"/>
    <lineage>
        <taxon>Bacteria</taxon>
        <taxon>Bacillati</taxon>
        <taxon>Bacillota</taxon>
        <taxon>Clostridia</taxon>
        <taxon>Eubacteriales</taxon>
        <taxon>Oscillospiraceae</taxon>
        <taxon>Pseudoflavonifractor</taxon>
    </lineage>
</organism>
<dbReference type="RefSeq" id="WP_186963620.1">
    <property type="nucleotide sequence ID" value="NZ_JACOPR010000004.1"/>
</dbReference>
<evidence type="ECO:0000313" key="10">
    <source>
        <dbReference type="EMBL" id="MBC5730754.1"/>
    </source>
</evidence>
<keyword evidence="3 7" id="KW-0489">Methyltransferase</keyword>
<keyword evidence="6 7" id="KW-0694">RNA-binding</keyword>
<evidence type="ECO:0000256" key="7">
    <source>
        <dbReference type="HAMAP-Rule" id="MF_00607"/>
    </source>
</evidence>
<dbReference type="InterPro" id="IPR020596">
    <property type="entry name" value="rRNA_Ade_Mease_Trfase_CS"/>
</dbReference>
<feature type="binding site" evidence="7 8">
    <location>
        <position position="100"/>
    </location>
    <ligand>
        <name>S-adenosyl-L-methionine</name>
        <dbReference type="ChEBI" id="CHEBI:59789"/>
    </ligand>
</feature>
<feature type="domain" description="Ribosomal RNA adenine methylase transferase N-terminal" evidence="9">
    <location>
        <begin position="34"/>
        <end position="208"/>
    </location>
</feature>
<dbReference type="InterPro" id="IPR011530">
    <property type="entry name" value="rRNA_adenine_dimethylase"/>
</dbReference>
<dbReference type="EC" id="2.1.1.182" evidence="7"/>
<dbReference type="InterPro" id="IPR029063">
    <property type="entry name" value="SAM-dependent_MTases_sf"/>
</dbReference>